<organism evidence="4 5">
    <name type="scientific">Stichopus japonicus</name>
    <name type="common">Sea cucumber</name>
    <dbReference type="NCBI Taxonomy" id="307972"/>
    <lineage>
        <taxon>Eukaryota</taxon>
        <taxon>Metazoa</taxon>
        <taxon>Echinodermata</taxon>
        <taxon>Eleutherozoa</taxon>
        <taxon>Echinozoa</taxon>
        <taxon>Holothuroidea</taxon>
        <taxon>Aspidochirotacea</taxon>
        <taxon>Aspidochirotida</taxon>
        <taxon>Stichopodidae</taxon>
        <taxon>Apostichopus</taxon>
    </lineage>
</organism>
<dbReference type="AlphaFoldDB" id="A0A2G8LCD8"/>
<feature type="compositionally biased region" description="Polar residues" evidence="1">
    <location>
        <begin position="224"/>
        <end position="238"/>
    </location>
</feature>
<dbReference type="CDD" id="cd12087">
    <property type="entry name" value="TM_EGFR-like"/>
    <property type="match status" value="1"/>
</dbReference>
<feature type="compositionally biased region" description="Low complexity" evidence="1">
    <location>
        <begin position="198"/>
        <end position="214"/>
    </location>
</feature>
<keyword evidence="5" id="KW-1185">Reference proteome</keyword>
<accession>A0A2G8LCD8</accession>
<name>A0A2G8LCD8_STIJA</name>
<evidence type="ECO:0000313" key="5">
    <source>
        <dbReference type="Proteomes" id="UP000230750"/>
    </source>
</evidence>
<feature type="chain" id="PRO_5013842784" evidence="3">
    <location>
        <begin position="29"/>
        <end position="328"/>
    </location>
</feature>
<feature type="signal peptide" evidence="3">
    <location>
        <begin position="1"/>
        <end position="28"/>
    </location>
</feature>
<feature type="region of interest" description="Disordered" evidence="1">
    <location>
        <begin position="198"/>
        <end position="253"/>
    </location>
</feature>
<evidence type="ECO:0000256" key="3">
    <source>
        <dbReference type="SAM" id="SignalP"/>
    </source>
</evidence>
<evidence type="ECO:0000256" key="1">
    <source>
        <dbReference type="SAM" id="MobiDB-lite"/>
    </source>
</evidence>
<evidence type="ECO:0000313" key="4">
    <source>
        <dbReference type="EMBL" id="PIK57913.1"/>
    </source>
</evidence>
<keyword evidence="3" id="KW-0732">Signal</keyword>
<reference evidence="4 5" key="1">
    <citation type="journal article" date="2017" name="PLoS Biol.">
        <title>The sea cucumber genome provides insights into morphological evolution and visceral regeneration.</title>
        <authorList>
            <person name="Zhang X."/>
            <person name="Sun L."/>
            <person name="Yuan J."/>
            <person name="Sun Y."/>
            <person name="Gao Y."/>
            <person name="Zhang L."/>
            <person name="Li S."/>
            <person name="Dai H."/>
            <person name="Hamel J.F."/>
            <person name="Liu C."/>
            <person name="Yu Y."/>
            <person name="Liu S."/>
            <person name="Lin W."/>
            <person name="Guo K."/>
            <person name="Jin S."/>
            <person name="Xu P."/>
            <person name="Storey K.B."/>
            <person name="Huan P."/>
            <person name="Zhang T."/>
            <person name="Zhou Y."/>
            <person name="Zhang J."/>
            <person name="Lin C."/>
            <person name="Li X."/>
            <person name="Xing L."/>
            <person name="Huo D."/>
            <person name="Sun M."/>
            <person name="Wang L."/>
            <person name="Mercier A."/>
            <person name="Li F."/>
            <person name="Yang H."/>
            <person name="Xiang J."/>
        </authorList>
    </citation>
    <scope>NUCLEOTIDE SEQUENCE [LARGE SCALE GENOMIC DNA]</scope>
    <source>
        <strain evidence="4">Shaxun</strain>
        <tissue evidence="4">Muscle</tissue>
    </source>
</reference>
<feature type="transmembrane region" description="Helical" evidence="2">
    <location>
        <begin position="76"/>
        <end position="102"/>
    </location>
</feature>
<comment type="caution">
    <text evidence="4">The sequence shown here is derived from an EMBL/GenBank/DDBJ whole genome shotgun (WGS) entry which is preliminary data.</text>
</comment>
<dbReference type="EMBL" id="MRZV01000129">
    <property type="protein sequence ID" value="PIK57913.1"/>
    <property type="molecule type" value="Genomic_DNA"/>
</dbReference>
<dbReference type="Proteomes" id="UP000230750">
    <property type="component" value="Unassembled WGS sequence"/>
</dbReference>
<proteinExistence type="predicted"/>
<feature type="region of interest" description="Disordered" evidence="1">
    <location>
        <begin position="273"/>
        <end position="303"/>
    </location>
</feature>
<gene>
    <name evidence="4" type="ORF">BSL78_05194</name>
</gene>
<evidence type="ECO:0000256" key="2">
    <source>
        <dbReference type="SAM" id="Phobius"/>
    </source>
</evidence>
<keyword evidence="2" id="KW-0472">Membrane</keyword>
<keyword evidence="2" id="KW-0812">Transmembrane</keyword>
<keyword evidence="2" id="KW-1133">Transmembrane helix</keyword>
<protein>
    <submittedName>
        <fullName evidence="4">Uncharacterized protein</fullName>
    </submittedName>
</protein>
<sequence>MFLTSRSPAMAALHLAAISVTTLAPVWTLTPQEVTGPTGATGTTPLPSYSKNASMLSTITSSYPGTPTAEANKRRVFISGAVSGICAAAIPMIIAVLIFLLLKRRHNNQFQVSDASKRNESLEMMDGPVYASIGPELPMRQGNLVREPSLHCSAPRRTNLLGNLQRNKSLPALAYEISSLPMERNDILRTISMANRLSGLSEPPSSPLSSNRLSDQYTPDKASKNNPESPCALPQTSGKQRHGDTTRHIPSKNGTTALTNIIYDEAILSAGPMSKYSESDEGPNQDADPNRLRKASEGQGECRPYTTLKRSTSYIQKGNMVDTLSTQI</sequence>